<feature type="non-terminal residue" evidence="1">
    <location>
        <position position="1"/>
    </location>
</feature>
<evidence type="ECO:0000313" key="1">
    <source>
        <dbReference type="EMBL" id="JAP92782.1"/>
    </source>
</evidence>
<proteinExistence type="predicted"/>
<name>A0A146K7G7_9EUKA</name>
<feature type="non-terminal residue" evidence="1">
    <location>
        <position position="90"/>
    </location>
</feature>
<reference evidence="1" key="1">
    <citation type="submission" date="2015-07" db="EMBL/GenBank/DDBJ databases">
        <title>Adaptation to a free-living lifestyle via gene acquisitions in the diplomonad Trepomonas sp. PC1.</title>
        <authorList>
            <person name="Xu F."/>
            <person name="Jerlstrom-Hultqvist J."/>
            <person name="Kolisko M."/>
            <person name="Simpson A.G.B."/>
            <person name="Roger A.J."/>
            <person name="Svard S.G."/>
            <person name="Andersson J.O."/>
        </authorList>
    </citation>
    <scope>NUCLEOTIDE SEQUENCE</scope>
    <source>
        <strain evidence="1">PC1</strain>
    </source>
</reference>
<dbReference type="EMBL" id="GDID01003824">
    <property type="protein sequence ID" value="JAP92782.1"/>
    <property type="molecule type" value="Transcribed_RNA"/>
</dbReference>
<dbReference type="AlphaFoldDB" id="A0A146K7G7"/>
<gene>
    <name evidence="1" type="ORF">TPC1_15162</name>
</gene>
<organism evidence="1">
    <name type="scientific">Trepomonas sp. PC1</name>
    <dbReference type="NCBI Taxonomy" id="1076344"/>
    <lineage>
        <taxon>Eukaryota</taxon>
        <taxon>Metamonada</taxon>
        <taxon>Diplomonadida</taxon>
        <taxon>Hexamitidae</taxon>
        <taxon>Hexamitinae</taxon>
        <taxon>Trepomonas</taxon>
    </lineage>
</organism>
<accession>A0A146K7G7</accession>
<sequence length="90" mass="10307">QKPQTSVALWVHECQRVFGDRFIDLPDLQQFNQIMSNSWASTEQSPGPLERMVPDGSYNSLQKIFDVNFGMAIPMNECQYNILNLNDAVQ</sequence>
<protein>
    <submittedName>
        <fullName evidence="1">Dynein heavy chain</fullName>
    </submittedName>
</protein>
<dbReference type="Gene3D" id="1.20.920.30">
    <property type="match status" value="1"/>
</dbReference>